<feature type="compositionally biased region" description="Acidic residues" evidence="1">
    <location>
        <begin position="119"/>
        <end position="138"/>
    </location>
</feature>
<protein>
    <submittedName>
        <fullName evidence="2">Uncharacterized protein</fullName>
    </submittedName>
</protein>
<evidence type="ECO:0000256" key="1">
    <source>
        <dbReference type="SAM" id="MobiDB-lite"/>
    </source>
</evidence>
<proteinExistence type="predicted"/>
<feature type="compositionally biased region" description="Basic and acidic residues" evidence="1">
    <location>
        <begin position="142"/>
        <end position="153"/>
    </location>
</feature>
<feature type="region of interest" description="Disordered" evidence="1">
    <location>
        <begin position="35"/>
        <end position="54"/>
    </location>
</feature>
<sequence length="294" mass="31556">MPNASDRDQDPEADLFRRFAALKNVGSLGALMDSSVSADSRTLPTVNSEDDGVDDLDDEVEAYLAAFSQDHTSGDLDISVSESKPVIIDATEVPESLEKETRRVLRDAQLWISESSKGDEEDSNDGDEDVDDGLDEDAIVSKAKDEVTIERDLIPLGTSSSRSPLPDDAQPSSLDETADIGREQSSLSLTNILASLSSPTILPPPPATSPLSTLLDPTLSTAFSRLLALQPSSAPPTDPKKKSLETPSLKPSGSQPKPFDLEGWRAARDSEVDSWCCICSADASLHSFFKYITS</sequence>
<feature type="compositionally biased region" description="Polar residues" evidence="1">
    <location>
        <begin position="35"/>
        <end position="47"/>
    </location>
</feature>
<dbReference type="AlphaFoldDB" id="A0A0F7SGU0"/>
<organism evidence="2">
    <name type="scientific">Phaffia rhodozyma</name>
    <name type="common">Yeast</name>
    <name type="synonym">Xanthophyllomyces dendrorhous</name>
    <dbReference type="NCBI Taxonomy" id="264483"/>
    <lineage>
        <taxon>Eukaryota</taxon>
        <taxon>Fungi</taxon>
        <taxon>Dikarya</taxon>
        <taxon>Basidiomycota</taxon>
        <taxon>Agaricomycotina</taxon>
        <taxon>Tremellomycetes</taxon>
        <taxon>Cystofilobasidiales</taxon>
        <taxon>Mrakiaceae</taxon>
        <taxon>Phaffia</taxon>
    </lineage>
</organism>
<feature type="compositionally biased region" description="Polar residues" evidence="1">
    <location>
        <begin position="245"/>
        <end position="255"/>
    </location>
</feature>
<reference evidence="2" key="1">
    <citation type="submission" date="2014-08" db="EMBL/GenBank/DDBJ databases">
        <authorList>
            <person name="Sharma Rahul"/>
            <person name="Thines Marco"/>
        </authorList>
    </citation>
    <scope>NUCLEOTIDE SEQUENCE</scope>
</reference>
<accession>A0A0F7SGU0</accession>
<name>A0A0F7SGU0_PHARH</name>
<feature type="region of interest" description="Disordered" evidence="1">
    <location>
        <begin position="229"/>
        <end position="261"/>
    </location>
</feature>
<evidence type="ECO:0000313" key="2">
    <source>
        <dbReference type="EMBL" id="CDZ96549.1"/>
    </source>
</evidence>
<feature type="region of interest" description="Disordered" evidence="1">
    <location>
        <begin position="109"/>
        <end position="185"/>
    </location>
</feature>
<dbReference type="EMBL" id="LN483144">
    <property type="protein sequence ID" value="CDZ96549.1"/>
    <property type="molecule type" value="Genomic_DNA"/>
</dbReference>